<protein>
    <submittedName>
        <fullName evidence="8">UDP-2,3-diacylglucosamine diphosphatase</fullName>
    </submittedName>
</protein>
<gene>
    <name evidence="8" type="ORF">FHG64_09945</name>
</gene>
<dbReference type="KEGG" id="afla:FHG64_09945"/>
<dbReference type="CDD" id="cd07398">
    <property type="entry name" value="MPP_YbbF-LpxH"/>
    <property type="match status" value="1"/>
</dbReference>
<evidence type="ECO:0000256" key="2">
    <source>
        <dbReference type="ARBA" id="ARBA00022519"/>
    </source>
</evidence>
<evidence type="ECO:0000313" key="9">
    <source>
        <dbReference type="Proteomes" id="UP000309016"/>
    </source>
</evidence>
<dbReference type="RefSeq" id="WP_139066258.1">
    <property type="nucleotide sequence ID" value="NZ_CP040812.1"/>
</dbReference>
<dbReference type="Gene3D" id="3.60.21.10">
    <property type="match status" value="1"/>
</dbReference>
<dbReference type="PANTHER" id="PTHR34990">
    <property type="entry name" value="UDP-2,3-DIACYLGLUCOSAMINE HYDROLASE-RELATED"/>
    <property type="match status" value="1"/>
</dbReference>
<keyword evidence="5" id="KW-0472">Membrane</keyword>
<dbReference type="EMBL" id="CP040812">
    <property type="protein sequence ID" value="QCY69693.1"/>
    <property type="molecule type" value="Genomic_DNA"/>
</dbReference>
<dbReference type="GO" id="GO:0009245">
    <property type="term" value="P:lipid A biosynthetic process"/>
    <property type="evidence" value="ECO:0007669"/>
    <property type="project" value="TreeGrafter"/>
</dbReference>
<sequence>MNIPQGKKIYFSSDNHLGAPTMEESRPREARFVKWLDEIREDAAAIFLLGDLFDFWFEYKHVVPKGFVRTLGKLAEIKDSGIPVYFFVGNHDLWMKDYFEEELNIPVYHHPREFQFNDKNFLVGHGDGLGPGDNGYKRMKKVFTNPFSKWLYRWLHPDLGVPLAQYFSVKNKMISGEEDQEFLGEEKEWLIQYCRRKLETKHYDYFIFGHRHLPLEINLNDSSTYINTGDWISHYTFAVFDGEKAVLKKLHSSSD</sequence>
<dbReference type="Proteomes" id="UP000309016">
    <property type="component" value="Chromosome"/>
</dbReference>
<evidence type="ECO:0000256" key="4">
    <source>
        <dbReference type="ARBA" id="ARBA00022801"/>
    </source>
</evidence>
<keyword evidence="1" id="KW-1003">Cell membrane</keyword>
<dbReference type="AlphaFoldDB" id="A0A5B7X4Z4"/>
<feature type="domain" description="Calcineurin-like phosphoesterase" evidence="7">
    <location>
        <begin position="8"/>
        <end position="213"/>
    </location>
</feature>
<dbReference type="InterPro" id="IPR004843">
    <property type="entry name" value="Calcineurin-like_PHP"/>
</dbReference>
<organism evidence="8 9">
    <name type="scientific">Antarcticibacterium flavum</name>
    <dbReference type="NCBI Taxonomy" id="2058175"/>
    <lineage>
        <taxon>Bacteria</taxon>
        <taxon>Pseudomonadati</taxon>
        <taxon>Bacteroidota</taxon>
        <taxon>Flavobacteriia</taxon>
        <taxon>Flavobacteriales</taxon>
        <taxon>Flavobacteriaceae</taxon>
        <taxon>Antarcticibacterium</taxon>
    </lineage>
</organism>
<keyword evidence="4" id="KW-0378">Hydrolase</keyword>
<dbReference type="SUPFAM" id="SSF56300">
    <property type="entry name" value="Metallo-dependent phosphatases"/>
    <property type="match status" value="1"/>
</dbReference>
<dbReference type="GO" id="GO:0008758">
    <property type="term" value="F:UDP-2,3-diacylglucosamine hydrolase activity"/>
    <property type="evidence" value="ECO:0007669"/>
    <property type="project" value="TreeGrafter"/>
</dbReference>
<dbReference type="GO" id="GO:0016020">
    <property type="term" value="C:membrane"/>
    <property type="evidence" value="ECO:0007669"/>
    <property type="project" value="GOC"/>
</dbReference>
<evidence type="ECO:0000256" key="1">
    <source>
        <dbReference type="ARBA" id="ARBA00022475"/>
    </source>
</evidence>
<reference evidence="8 9" key="1">
    <citation type="submission" date="2019-06" db="EMBL/GenBank/DDBJ databases">
        <title>Complete genome sequence of Antarcticibacterium flavum KCTC 52984T from an Antarctic marine sediment.</title>
        <authorList>
            <person name="Lee Y.M."/>
            <person name="Shin S.C."/>
        </authorList>
    </citation>
    <scope>NUCLEOTIDE SEQUENCE [LARGE SCALE GENOMIC DNA]</scope>
    <source>
        <strain evidence="8 9">KCTC 52984</strain>
    </source>
</reference>
<dbReference type="GO" id="GO:0046872">
    <property type="term" value="F:metal ion binding"/>
    <property type="evidence" value="ECO:0007669"/>
    <property type="project" value="UniProtKB-KW"/>
</dbReference>
<evidence type="ECO:0000313" key="8">
    <source>
        <dbReference type="EMBL" id="QCY69693.1"/>
    </source>
</evidence>
<dbReference type="InterPro" id="IPR043461">
    <property type="entry name" value="LpxH-like"/>
</dbReference>
<accession>A0A5B7X4Z4</accession>
<name>A0A5B7X4Z4_9FLAO</name>
<keyword evidence="3" id="KW-0479">Metal-binding</keyword>
<dbReference type="Pfam" id="PF00149">
    <property type="entry name" value="Metallophos"/>
    <property type="match status" value="1"/>
</dbReference>
<keyword evidence="9" id="KW-1185">Reference proteome</keyword>
<dbReference type="OrthoDB" id="9802481at2"/>
<dbReference type="PANTHER" id="PTHR34990:SF1">
    <property type="entry name" value="UDP-2,3-DIACYLGLUCOSAMINE HYDROLASE"/>
    <property type="match status" value="1"/>
</dbReference>
<evidence type="ECO:0000256" key="6">
    <source>
        <dbReference type="ARBA" id="ARBA00023211"/>
    </source>
</evidence>
<evidence type="ECO:0000256" key="3">
    <source>
        <dbReference type="ARBA" id="ARBA00022723"/>
    </source>
</evidence>
<evidence type="ECO:0000256" key="5">
    <source>
        <dbReference type="ARBA" id="ARBA00023136"/>
    </source>
</evidence>
<keyword evidence="6" id="KW-0464">Manganese</keyword>
<dbReference type="InterPro" id="IPR029052">
    <property type="entry name" value="Metallo-depent_PP-like"/>
</dbReference>
<evidence type="ECO:0000259" key="7">
    <source>
        <dbReference type="Pfam" id="PF00149"/>
    </source>
</evidence>
<keyword evidence="2" id="KW-0997">Cell inner membrane</keyword>
<proteinExistence type="predicted"/>